<proteinExistence type="predicted"/>
<name>G2ZRL2_9RALS</name>
<protein>
    <submittedName>
        <fullName evidence="1">Uncharacterized protein</fullName>
    </submittedName>
</protein>
<gene>
    <name evidence="1" type="ORF">BDB_150250</name>
</gene>
<sequence>MDDIASERPVTKAVPDVIDQLLVVIDEGGYQQGTGGIAVRTGHGHPGWASLTRLYQE</sequence>
<evidence type="ECO:0000313" key="1">
    <source>
        <dbReference type="EMBL" id="CCA81689.1"/>
    </source>
</evidence>
<reference evidence="1" key="1">
    <citation type="journal article" date="2011" name="PLoS ONE">
        <title>Ralstonia syzygii, the Blood Disease Bacterium and some Asian R. solanacearum strains form a single genomic species despite divergent lifestyles.</title>
        <authorList>
            <person name="Remenant B."/>
            <person name="de Cambiaire J.C."/>
            <person name="Cellier G."/>
            <person name="Jacobs J.M."/>
            <person name="Mangenot S."/>
            <person name="Barbe V."/>
            <person name="Lajus A."/>
            <person name="Vallenet D."/>
            <person name="Medigue C."/>
            <person name="Fegan M."/>
            <person name="Allen C."/>
            <person name="Prior P."/>
        </authorList>
    </citation>
    <scope>NUCLEOTIDE SEQUENCE</scope>
    <source>
        <strain evidence="1">R229</strain>
    </source>
</reference>
<reference evidence="1" key="2">
    <citation type="submission" date="2011-04" db="EMBL/GenBank/DDBJ databases">
        <authorList>
            <person name="Genoscope - CEA"/>
        </authorList>
    </citation>
    <scope>NUCLEOTIDE SEQUENCE</scope>
    <source>
        <strain evidence="1">R229</strain>
    </source>
</reference>
<organism evidence="1">
    <name type="scientific">blood disease bacterium R229</name>
    <dbReference type="NCBI Taxonomy" id="741978"/>
    <lineage>
        <taxon>Bacteria</taxon>
        <taxon>Pseudomonadati</taxon>
        <taxon>Pseudomonadota</taxon>
        <taxon>Betaproteobacteria</taxon>
        <taxon>Burkholderiales</taxon>
        <taxon>Burkholderiaceae</taxon>
        <taxon>Ralstonia</taxon>
        <taxon>Ralstonia solanacearum species complex</taxon>
    </lineage>
</organism>
<accession>G2ZRL2</accession>
<dbReference type="EMBL" id="FR854071">
    <property type="protein sequence ID" value="CCA81689.1"/>
    <property type="molecule type" value="Genomic_DNA"/>
</dbReference>
<dbReference type="AlphaFoldDB" id="G2ZRL2"/>